<evidence type="ECO:0000256" key="1">
    <source>
        <dbReference type="ARBA" id="ARBA00004496"/>
    </source>
</evidence>
<dbReference type="EC" id="2.1.1.77" evidence="3"/>
<keyword evidence="7 13" id="KW-0808">Transferase</keyword>
<organism evidence="13 14">
    <name type="scientific">Embleya scabrispora</name>
    <dbReference type="NCBI Taxonomy" id="159449"/>
    <lineage>
        <taxon>Bacteria</taxon>
        <taxon>Bacillati</taxon>
        <taxon>Actinomycetota</taxon>
        <taxon>Actinomycetes</taxon>
        <taxon>Kitasatosporales</taxon>
        <taxon>Streptomycetaceae</taxon>
        <taxon>Embleya</taxon>
    </lineage>
</organism>
<reference evidence="13 14" key="1">
    <citation type="submission" date="2017-03" db="EMBL/GenBank/DDBJ databases">
        <title>Draft genome sequence of Streptomyces scabrisporus NF3, endophyte isolated from Amphipterygium adstringens.</title>
        <authorList>
            <person name="Vazquez M."/>
            <person name="Ceapa C.D."/>
            <person name="Rodriguez Luna D."/>
            <person name="Sanchez Esquivel S."/>
        </authorList>
    </citation>
    <scope>NUCLEOTIDE SEQUENCE [LARGE SCALE GENOMIC DNA]</scope>
    <source>
        <strain evidence="13 14">NF3</strain>
    </source>
</reference>
<dbReference type="GO" id="GO:0004719">
    <property type="term" value="F:protein-L-isoaspartate (D-aspartate) O-methyltransferase activity"/>
    <property type="evidence" value="ECO:0007669"/>
    <property type="project" value="UniProtKB-EC"/>
</dbReference>
<evidence type="ECO:0000313" key="14">
    <source>
        <dbReference type="Proteomes" id="UP000190037"/>
    </source>
</evidence>
<comment type="subcellular location">
    <subcellularLocation>
        <location evidence="1">Cytoplasm</location>
    </subcellularLocation>
</comment>
<evidence type="ECO:0000256" key="7">
    <source>
        <dbReference type="ARBA" id="ARBA00022679"/>
    </source>
</evidence>
<keyword evidence="8" id="KW-0949">S-adenosyl-L-methionine</keyword>
<gene>
    <name evidence="13" type="ORF">B4N89_46010</name>
</gene>
<dbReference type="STRING" id="159449.B4N89_46010"/>
<dbReference type="RefSeq" id="WP_078982737.1">
    <property type="nucleotide sequence ID" value="NZ_MWQN01000005.1"/>
</dbReference>
<protein>
    <recommendedName>
        <fullName evidence="4">Protein-L-isoaspartate O-methyltransferase</fullName>
        <ecNumber evidence="3">2.1.1.77</ecNumber>
    </recommendedName>
    <alternativeName>
        <fullName evidence="11">L-isoaspartyl protein carboxyl methyltransferase</fullName>
    </alternativeName>
    <alternativeName>
        <fullName evidence="9">Protein L-isoaspartyl methyltransferase</fullName>
    </alternativeName>
    <alternativeName>
        <fullName evidence="10">Protein-beta-aspartate methyltransferase</fullName>
    </alternativeName>
</protein>
<dbReference type="AlphaFoldDB" id="A0A1T3NJ86"/>
<dbReference type="CDD" id="cd02440">
    <property type="entry name" value="AdoMet_MTases"/>
    <property type="match status" value="1"/>
</dbReference>
<dbReference type="Gene3D" id="3.40.50.150">
    <property type="entry name" value="Vaccinia Virus protein VP39"/>
    <property type="match status" value="1"/>
</dbReference>
<evidence type="ECO:0000313" key="13">
    <source>
        <dbReference type="EMBL" id="OPC76893.1"/>
    </source>
</evidence>
<dbReference type="Pfam" id="PF01135">
    <property type="entry name" value="PCMT"/>
    <property type="match status" value="1"/>
</dbReference>
<evidence type="ECO:0000256" key="8">
    <source>
        <dbReference type="ARBA" id="ARBA00022691"/>
    </source>
</evidence>
<dbReference type="EMBL" id="MWQN01000005">
    <property type="protein sequence ID" value="OPC76893.1"/>
    <property type="molecule type" value="Genomic_DNA"/>
</dbReference>
<evidence type="ECO:0000256" key="6">
    <source>
        <dbReference type="ARBA" id="ARBA00022603"/>
    </source>
</evidence>
<keyword evidence="6 13" id="KW-0489">Methyltransferase</keyword>
<dbReference type="InterPro" id="IPR000682">
    <property type="entry name" value="PCMT"/>
</dbReference>
<proteinExistence type="inferred from homology"/>
<feature type="region of interest" description="Disordered" evidence="12">
    <location>
        <begin position="56"/>
        <end position="77"/>
    </location>
</feature>
<dbReference type="PANTHER" id="PTHR11579:SF0">
    <property type="entry name" value="PROTEIN-L-ISOASPARTATE(D-ASPARTATE) O-METHYLTRANSFERASE"/>
    <property type="match status" value="1"/>
</dbReference>
<sequence length="370" mass="40158">MPSAWSSAFEAIDRAWFLPRVMWPFDMTGSASTVRDRDTDPDAWYEAADANVPITTQWDDGRHTGPAPGRVPTSSASMPSVVASMLGDLDAQPGHNVLEIGTGTGWNAALLTHRLGAGHVTTVEIDPAVAADAEKALHTHGLHPTVITDDGLLGHPPSAPYDRIIATAGLRRVPHAWVEQTRPGGVIVAPWGTPMTNADHIVRLIVADDGRSASGRFTTPVEFMKIRSQRPRHLDQAAYLPDGFPGDATTSTTTLTARKAGFEDPLRHPVMTAASLLVTDCALLSDRRETAVSVWLYGLTDRSWAAAILHDTHPNGVVYQSGPRRLWDEIEAAHRRWTTMGRPASDRFGLTVDADGEHPWLDTPTNRLHG</sequence>
<evidence type="ECO:0000256" key="12">
    <source>
        <dbReference type="SAM" id="MobiDB-lite"/>
    </source>
</evidence>
<evidence type="ECO:0000256" key="10">
    <source>
        <dbReference type="ARBA" id="ARBA00031323"/>
    </source>
</evidence>
<evidence type="ECO:0000256" key="3">
    <source>
        <dbReference type="ARBA" id="ARBA00011890"/>
    </source>
</evidence>
<comment type="similarity">
    <text evidence="2">Belongs to the methyltransferase superfamily. L-isoaspartyl/D-aspartyl protein methyltransferase family.</text>
</comment>
<dbReference type="Proteomes" id="UP000190037">
    <property type="component" value="Unassembled WGS sequence"/>
</dbReference>
<dbReference type="OrthoDB" id="5143400at2"/>
<dbReference type="SUPFAM" id="SSF53335">
    <property type="entry name" value="S-adenosyl-L-methionine-dependent methyltransferases"/>
    <property type="match status" value="1"/>
</dbReference>
<keyword evidence="5" id="KW-0963">Cytoplasm</keyword>
<dbReference type="PANTHER" id="PTHR11579">
    <property type="entry name" value="PROTEIN-L-ISOASPARTATE O-METHYLTRANSFERASE"/>
    <property type="match status" value="1"/>
</dbReference>
<evidence type="ECO:0000256" key="5">
    <source>
        <dbReference type="ARBA" id="ARBA00022490"/>
    </source>
</evidence>
<name>A0A1T3NJ86_9ACTN</name>
<dbReference type="InterPro" id="IPR029063">
    <property type="entry name" value="SAM-dependent_MTases_sf"/>
</dbReference>
<dbReference type="GO" id="GO:0005737">
    <property type="term" value="C:cytoplasm"/>
    <property type="evidence" value="ECO:0007669"/>
    <property type="project" value="UniProtKB-SubCell"/>
</dbReference>
<evidence type="ECO:0000256" key="9">
    <source>
        <dbReference type="ARBA" id="ARBA00030757"/>
    </source>
</evidence>
<evidence type="ECO:0000256" key="11">
    <source>
        <dbReference type="ARBA" id="ARBA00031350"/>
    </source>
</evidence>
<accession>A0A1T3NJ86</accession>
<keyword evidence="14" id="KW-1185">Reference proteome</keyword>
<evidence type="ECO:0000256" key="2">
    <source>
        <dbReference type="ARBA" id="ARBA00005369"/>
    </source>
</evidence>
<dbReference type="GO" id="GO:0032259">
    <property type="term" value="P:methylation"/>
    <property type="evidence" value="ECO:0007669"/>
    <property type="project" value="UniProtKB-KW"/>
</dbReference>
<evidence type="ECO:0000256" key="4">
    <source>
        <dbReference type="ARBA" id="ARBA00013346"/>
    </source>
</evidence>
<comment type="caution">
    <text evidence="13">The sequence shown here is derived from an EMBL/GenBank/DDBJ whole genome shotgun (WGS) entry which is preliminary data.</text>
</comment>